<keyword evidence="3 4" id="KW-0472">Membrane</keyword>
<gene>
    <name evidence="5" type="ORF">SDC9_50161</name>
</gene>
<name>A0A644WNS6_9ZZZZ</name>
<keyword evidence="1 4" id="KW-0812">Transmembrane</keyword>
<dbReference type="InterPro" id="IPR036640">
    <property type="entry name" value="ABC1_TM_sf"/>
</dbReference>
<dbReference type="GO" id="GO:0005524">
    <property type="term" value="F:ATP binding"/>
    <property type="evidence" value="ECO:0007669"/>
    <property type="project" value="InterPro"/>
</dbReference>
<dbReference type="AlphaFoldDB" id="A0A644WNS6"/>
<protein>
    <submittedName>
        <fullName evidence="5">Uncharacterized protein</fullName>
    </submittedName>
</protein>
<reference evidence="5" key="1">
    <citation type="submission" date="2019-08" db="EMBL/GenBank/DDBJ databases">
        <authorList>
            <person name="Kucharzyk K."/>
            <person name="Murdoch R.W."/>
            <person name="Higgins S."/>
            <person name="Loffler F."/>
        </authorList>
    </citation>
    <scope>NUCLEOTIDE SEQUENCE</scope>
</reference>
<feature type="transmembrane region" description="Helical" evidence="4">
    <location>
        <begin position="99"/>
        <end position="119"/>
    </location>
</feature>
<proteinExistence type="predicted"/>
<comment type="caution">
    <text evidence="5">The sequence shown here is derived from an EMBL/GenBank/DDBJ whole genome shotgun (WGS) entry which is preliminary data.</text>
</comment>
<evidence type="ECO:0000313" key="5">
    <source>
        <dbReference type="EMBL" id="MPM03894.1"/>
    </source>
</evidence>
<dbReference type="GO" id="GO:0016020">
    <property type="term" value="C:membrane"/>
    <property type="evidence" value="ECO:0007669"/>
    <property type="project" value="InterPro"/>
</dbReference>
<evidence type="ECO:0000256" key="3">
    <source>
        <dbReference type="ARBA" id="ARBA00023136"/>
    </source>
</evidence>
<dbReference type="EMBL" id="VSSQ01000991">
    <property type="protein sequence ID" value="MPM03894.1"/>
    <property type="molecule type" value="Genomic_DNA"/>
</dbReference>
<keyword evidence="2 4" id="KW-1133">Transmembrane helix</keyword>
<evidence type="ECO:0000256" key="2">
    <source>
        <dbReference type="ARBA" id="ARBA00022989"/>
    </source>
</evidence>
<feature type="transmembrane region" description="Helical" evidence="4">
    <location>
        <begin position="67"/>
        <end position="92"/>
    </location>
</feature>
<sequence>MKNKILFIVIIIMLITLNISVYAEPLTTGIETLDTINEESPFRIENPADSEALEKATEYLTKKSNEVIWFLQMIAQPACIAIFIICAYFTLAGTITGKLSLGIIGMILSVVIYFIIIYAQDIFRLSIGFIGS</sequence>
<organism evidence="5">
    <name type="scientific">bioreactor metagenome</name>
    <dbReference type="NCBI Taxonomy" id="1076179"/>
    <lineage>
        <taxon>unclassified sequences</taxon>
        <taxon>metagenomes</taxon>
        <taxon>ecological metagenomes</taxon>
    </lineage>
</organism>
<evidence type="ECO:0000256" key="1">
    <source>
        <dbReference type="ARBA" id="ARBA00022692"/>
    </source>
</evidence>
<dbReference type="SUPFAM" id="SSF90123">
    <property type="entry name" value="ABC transporter transmembrane region"/>
    <property type="match status" value="1"/>
</dbReference>
<evidence type="ECO:0000256" key="4">
    <source>
        <dbReference type="SAM" id="Phobius"/>
    </source>
</evidence>
<accession>A0A644WNS6</accession>